<evidence type="ECO:0000313" key="3">
    <source>
        <dbReference type="RefSeq" id="XP_009770232.1"/>
    </source>
</evidence>
<protein>
    <submittedName>
        <fullName evidence="3">Uncharacterized protein LOC104220962</fullName>
    </submittedName>
</protein>
<evidence type="ECO:0000259" key="1">
    <source>
        <dbReference type="Pfam" id="PF24626"/>
    </source>
</evidence>
<sequence>MSKSSRATSFSKEWKQNLEIVWSYLVKTQNRMKRHADQNRGFDEYQVGDKVMVKIPKRYLFAGVYDPRLLQKYIGPLSIERRIGKVVYRVDTPAWWKIHHVFHRSENANNLLPLDPDIERTLHRGRSESEARTRIKRELDNIVQPQPIKMAGQYVGLSHEDPQRHIQNFLEFADTYNYPNVFKDYIRMTLFLFSLLG</sequence>
<dbReference type="Proteomes" id="UP000189701">
    <property type="component" value="Unplaced"/>
</dbReference>
<gene>
    <name evidence="3" type="primary">LOC104220962</name>
</gene>
<dbReference type="OrthoDB" id="913535at2759"/>
<dbReference type="InterPro" id="IPR056924">
    <property type="entry name" value="SH3_Tf2-1"/>
</dbReference>
<dbReference type="RefSeq" id="XP_009770232.1">
    <property type="nucleotide sequence ID" value="XM_009771930.1"/>
</dbReference>
<reference evidence="3" key="2">
    <citation type="submission" date="2025-08" db="UniProtKB">
        <authorList>
            <consortium name="RefSeq"/>
        </authorList>
    </citation>
    <scope>IDENTIFICATION</scope>
    <source>
        <tissue evidence="3">Leaf</tissue>
    </source>
</reference>
<keyword evidence="2" id="KW-1185">Reference proteome</keyword>
<feature type="domain" description="Tf2-1-like SH3-like" evidence="1">
    <location>
        <begin position="48"/>
        <end position="105"/>
    </location>
</feature>
<organism evidence="2 3">
    <name type="scientific">Nicotiana sylvestris</name>
    <name type="common">Wood tobacco</name>
    <name type="synonym">South American tobacco</name>
    <dbReference type="NCBI Taxonomy" id="4096"/>
    <lineage>
        <taxon>Eukaryota</taxon>
        <taxon>Viridiplantae</taxon>
        <taxon>Streptophyta</taxon>
        <taxon>Embryophyta</taxon>
        <taxon>Tracheophyta</taxon>
        <taxon>Spermatophyta</taxon>
        <taxon>Magnoliopsida</taxon>
        <taxon>eudicotyledons</taxon>
        <taxon>Gunneridae</taxon>
        <taxon>Pentapetalae</taxon>
        <taxon>asterids</taxon>
        <taxon>lamiids</taxon>
        <taxon>Solanales</taxon>
        <taxon>Solanaceae</taxon>
        <taxon>Nicotianoideae</taxon>
        <taxon>Nicotianeae</taxon>
        <taxon>Nicotiana</taxon>
    </lineage>
</organism>
<evidence type="ECO:0000313" key="2">
    <source>
        <dbReference type="Proteomes" id="UP000189701"/>
    </source>
</evidence>
<dbReference type="AlphaFoldDB" id="A0A1U7VQQ5"/>
<proteinExistence type="predicted"/>
<name>A0A1U7VQQ5_NICSY</name>
<reference evidence="2" key="1">
    <citation type="journal article" date="2013" name="Genome Biol.">
        <title>Reference genomes and transcriptomes of Nicotiana sylvestris and Nicotiana tomentosiformis.</title>
        <authorList>
            <person name="Sierro N."/>
            <person name="Battey J.N."/>
            <person name="Ouadi S."/>
            <person name="Bovet L."/>
            <person name="Goepfert S."/>
            <person name="Bakaher N."/>
            <person name="Peitsch M.C."/>
            <person name="Ivanov N.V."/>
        </authorList>
    </citation>
    <scope>NUCLEOTIDE SEQUENCE [LARGE SCALE GENOMIC DNA]</scope>
</reference>
<dbReference type="Pfam" id="PF24626">
    <property type="entry name" value="SH3_Tf2-1"/>
    <property type="match status" value="1"/>
</dbReference>
<accession>A0A1U7VQQ5</accession>